<dbReference type="Proteomes" id="UP000031036">
    <property type="component" value="Unassembled WGS sequence"/>
</dbReference>
<keyword evidence="2" id="KW-1185">Reference proteome</keyword>
<organism evidence="1 2">
    <name type="scientific">Toxocara canis</name>
    <name type="common">Canine roundworm</name>
    <dbReference type="NCBI Taxonomy" id="6265"/>
    <lineage>
        <taxon>Eukaryota</taxon>
        <taxon>Metazoa</taxon>
        <taxon>Ecdysozoa</taxon>
        <taxon>Nematoda</taxon>
        <taxon>Chromadorea</taxon>
        <taxon>Rhabditida</taxon>
        <taxon>Spirurina</taxon>
        <taxon>Ascaridomorpha</taxon>
        <taxon>Ascaridoidea</taxon>
        <taxon>Toxocaridae</taxon>
        <taxon>Toxocara</taxon>
    </lineage>
</organism>
<sequence length="320" mass="37070">MWLVFSCCFIVVVGEYFEKRIEFEIPNEGDVGKVDVVVDKHVQVSQSLALDCADVLNISYPYFDFDITTGMLGICFVRSKCRHLLEAIQNSVFRNHSLTKQPPYFYLVLSDPELPTLVDVVVDKHVQVSQSLALDCADVLNISYPYFDFDITTGMLGICFVRSKCRHLLEAIQNSVFRNHSLTKQPPYFYLVLSDPELPTLHIGKWLFCRLRSAQLQTKSKTNIHVEWRMQCSRSEMMKKEYIKTMRTCGIWIQGFVDVGEDSVEDSDNLLEGRQSTVVSEVKSFEMHKRHKKPISSSDSDTNKQTMFHRLVVNFKYIFW</sequence>
<dbReference type="EMBL" id="JPKZ01000156">
    <property type="protein sequence ID" value="KHN88930.1"/>
    <property type="molecule type" value="Genomic_DNA"/>
</dbReference>
<reference evidence="1 2" key="1">
    <citation type="submission" date="2014-11" db="EMBL/GenBank/DDBJ databases">
        <title>Genetic blueprint of the zoonotic pathogen Toxocara canis.</title>
        <authorList>
            <person name="Zhu X.-Q."/>
            <person name="Korhonen P.K."/>
            <person name="Cai H."/>
            <person name="Young N.D."/>
            <person name="Nejsum P."/>
            <person name="von Samson-Himmelstjerna G."/>
            <person name="Boag P.R."/>
            <person name="Tan P."/>
            <person name="Li Q."/>
            <person name="Min J."/>
            <person name="Yang Y."/>
            <person name="Wang X."/>
            <person name="Fang X."/>
            <person name="Hall R.S."/>
            <person name="Hofmann A."/>
            <person name="Sternberg P.W."/>
            <person name="Jex A.R."/>
            <person name="Gasser R.B."/>
        </authorList>
    </citation>
    <scope>NUCLEOTIDE SEQUENCE [LARGE SCALE GENOMIC DNA]</scope>
    <source>
        <strain evidence="1">PN_DK_2014</strain>
    </source>
</reference>
<comment type="caution">
    <text evidence="1">The sequence shown here is derived from an EMBL/GenBank/DDBJ whole genome shotgun (WGS) entry which is preliminary data.</text>
</comment>
<evidence type="ECO:0000313" key="2">
    <source>
        <dbReference type="Proteomes" id="UP000031036"/>
    </source>
</evidence>
<accession>A0A0B2W6N3</accession>
<name>A0A0B2W6N3_TOXCA</name>
<dbReference type="AlphaFoldDB" id="A0A0B2W6N3"/>
<gene>
    <name evidence="1" type="ORF">Tcan_07899</name>
</gene>
<proteinExistence type="predicted"/>
<protein>
    <submittedName>
        <fullName evidence="1">Uncharacterized protein</fullName>
    </submittedName>
</protein>
<evidence type="ECO:0000313" key="1">
    <source>
        <dbReference type="EMBL" id="KHN88930.1"/>
    </source>
</evidence>